<evidence type="ECO:0000256" key="1">
    <source>
        <dbReference type="SAM" id="MobiDB-lite"/>
    </source>
</evidence>
<protein>
    <submittedName>
        <fullName evidence="2">Uncharacterized protein</fullName>
    </submittedName>
</protein>
<name>A0A0U0ZN23_9MYCO</name>
<feature type="region of interest" description="Disordered" evidence="1">
    <location>
        <begin position="73"/>
        <end position="95"/>
    </location>
</feature>
<reference evidence="2 3" key="1">
    <citation type="submission" date="2015-03" db="EMBL/GenBank/DDBJ databases">
        <authorList>
            <person name="Murphy D."/>
        </authorList>
    </citation>
    <scope>NUCLEOTIDE SEQUENCE [LARGE SCALE GENOMIC DNA]</scope>
    <source>
        <strain evidence="2 3">PAP088</strain>
    </source>
</reference>
<feature type="region of interest" description="Disordered" evidence="1">
    <location>
        <begin position="157"/>
        <end position="185"/>
    </location>
</feature>
<sequence length="222" mass="24674">MVVDDELDDHDAVGRRLGRSFSEQRNGLIAANRKNPTAFRNRKHVPDDQLNMRKSDGARRILDSCVRRLASTAPTMSLASPEPTCSPERDREPSTARYLDQTRLDPDRHECVRSPCIATSQNHGDQARTARRAPHKPPIRAECAGQIAGSPIARRTCAPGEHRGHRRAGRDQSRAGQVDGTRPRSPTNLQCRCFGCRNSSRLPGRRPEVRDGAALVALPPRR</sequence>
<evidence type="ECO:0000313" key="3">
    <source>
        <dbReference type="Proteomes" id="UP000045782"/>
    </source>
</evidence>
<gene>
    <name evidence="2" type="ORF">ERS075579_02976</name>
</gene>
<evidence type="ECO:0000313" key="2">
    <source>
        <dbReference type="EMBL" id="CPV58324.1"/>
    </source>
</evidence>
<organism evidence="2 3">
    <name type="scientific">Mycobacteroides abscessus</name>
    <dbReference type="NCBI Taxonomy" id="36809"/>
    <lineage>
        <taxon>Bacteria</taxon>
        <taxon>Bacillati</taxon>
        <taxon>Actinomycetota</taxon>
        <taxon>Actinomycetes</taxon>
        <taxon>Mycobacteriales</taxon>
        <taxon>Mycobacteriaceae</taxon>
        <taxon>Mycobacteroides</taxon>
    </lineage>
</organism>
<proteinExistence type="predicted"/>
<accession>A0A0U0ZN23</accession>
<dbReference type="AlphaFoldDB" id="A0A0U0ZN23"/>
<dbReference type="Proteomes" id="UP000045782">
    <property type="component" value="Unassembled WGS sequence"/>
</dbReference>
<dbReference type="EMBL" id="CSWP01000006">
    <property type="protein sequence ID" value="CPV58324.1"/>
    <property type="molecule type" value="Genomic_DNA"/>
</dbReference>